<dbReference type="EMBL" id="UINC01000988">
    <property type="protein sequence ID" value="SUZ66605.1"/>
    <property type="molecule type" value="Genomic_DNA"/>
</dbReference>
<sequence length="116" mass="13546">MNSVIDPPPNTPKVMDGIFGTSRLKVLDSLKNVRRSSSEGFRLQIFETVSKDKADSTLFHFQKTLQDTVYLIFEAPLYKLRFGNFMTKKEAEIQKDKLIRLGFKNIWIVRSRIYQN</sequence>
<gene>
    <name evidence="2" type="ORF">METZ01_LOCUS19459</name>
</gene>
<accession>A0A381PHV1</accession>
<proteinExistence type="predicted"/>
<evidence type="ECO:0000313" key="2">
    <source>
        <dbReference type="EMBL" id="SUZ66605.1"/>
    </source>
</evidence>
<name>A0A381PHV1_9ZZZZ</name>
<dbReference type="AlphaFoldDB" id="A0A381PHV1"/>
<reference evidence="2" key="1">
    <citation type="submission" date="2018-05" db="EMBL/GenBank/DDBJ databases">
        <authorList>
            <person name="Lanie J.A."/>
            <person name="Ng W.-L."/>
            <person name="Kazmierczak K.M."/>
            <person name="Andrzejewski T.M."/>
            <person name="Davidsen T.M."/>
            <person name="Wayne K.J."/>
            <person name="Tettelin H."/>
            <person name="Glass J.I."/>
            <person name="Rusch D."/>
            <person name="Podicherti R."/>
            <person name="Tsui H.-C.T."/>
            <person name="Winkler M.E."/>
        </authorList>
    </citation>
    <scope>NUCLEOTIDE SEQUENCE</scope>
</reference>
<protein>
    <recommendedName>
        <fullName evidence="1">SPOR domain-containing protein</fullName>
    </recommendedName>
</protein>
<dbReference type="Gene3D" id="3.30.70.1070">
    <property type="entry name" value="Sporulation related repeat"/>
    <property type="match status" value="1"/>
</dbReference>
<dbReference type="PROSITE" id="PS51724">
    <property type="entry name" value="SPOR"/>
    <property type="match status" value="1"/>
</dbReference>
<dbReference type="GO" id="GO:0042834">
    <property type="term" value="F:peptidoglycan binding"/>
    <property type="evidence" value="ECO:0007669"/>
    <property type="project" value="InterPro"/>
</dbReference>
<dbReference type="InterPro" id="IPR036680">
    <property type="entry name" value="SPOR-like_sf"/>
</dbReference>
<dbReference type="SUPFAM" id="SSF110997">
    <property type="entry name" value="Sporulation related repeat"/>
    <property type="match status" value="1"/>
</dbReference>
<organism evidence="2">
    <name type="scientific">marine metagenome</name>
    <dbReference type="NCBI Taxonomy" id="408172"/>
    <lineage>
        <taxon>unclassified sequences</taxon>
        <taxon>metagenomes</taxon>
        <taxon>ecological metagenomes</taxon>
    </lineage>
</organism>
<feature type="domain" description="SPOR" evidence="1">
    <location>
        <begin position="35"/>
        <end position="111"/>
    </location>
</feature>
<dbReference type="InterPro" id="IPR007730">
    <property type="entry name" value="SPOR-like_dom"/>
</dbReference>
<evidence type="ECO:0000259" key="1">
    <source>
        <dbReference type="PROSITE" id="PS51724"/>
    </source>
</evidence>